<sequence>MAEQNVFNLMQNDEIGLLWKKIYQLHQKTKIYLLTAEEISENGDALIQPLKEHRDAYDHIVRIFASTTKKVPEGYDYYSYIKGNLEKAYGHEYRAFFDTADWLAYNLRHNLRERINAIPYNKRNQLIPNCKETIKLLNQYPFEISNLRNDKDI</sequence>
<name>A0A367FY73_9FIRM</name>
<comment type="caution">
    <text evidence="1">The sequence shown here is derived from an EMBL/GenBank/DDBJ whole genome shotgun (WGS) entry which is preliminary data.</text>
</comment>
<gene>
    <name evidence="1" type="ORF">C4886_13215</name>
</gene>
<dbReference type="RefSeq" id="WP_114002529.1">
    <property type="nucleotide sequence ID" value="NZ_PSQG01000019.1"/>
</dbReference>
<evidence type="ECO:0000313" key="1">
    <source>
        <dbReference type="EMBL" id="RCH42756.1"/>
    </source>
</evidence>
<evidence type="ECO:0000313" key="2">
    <source>
        <dbReference type="Proteomes" id="UP000253208"/>
    </source>
</evidence>
<proteinExistence type="predicted"/>
<dbReference type="Proteomes" id="UP000253208">
    <property type="component" value="Unassembled WGS sequence"/>
</dbReference>
<organism evidence="1 2">
    <name type="scientific">Blautia obeum</name>
    <dbReference type="NCBI Taxonomy" id="40520"/>
    <lineage>
        <taxon>Bacteria</taxon>
        <taxon>Bacillati</taxon>
        <taxon>Bacillota</taxon>
        <taxon>Clostridia</taxon>
        <taxon>Lachnospirales</taxon>
        <taxon>Lachnospiraceae</taxon>
        <taxon>Blautia</taxon>
    </lineage>
</organism>
<dbReference type="EMBL" id="PSQG01000019">
    <property type="protein sequence ID" value="RCH42756.1"/>
    <property type="molecule type" value="Genomic_DNA"/>
</dbReference>
<reference evidence="1 2" key="1">
    <citation type="submission" date="2018-02" db="EMBL/GenBank/DDBJ databases">
        <title>Complete genome sequencing of Faecalibacterium prausnitzii strains isolated from the human gut.</title>
        <authorList>
            <person name="Fitzgerald B.C."/>
            <person name="Shkoporov A.N."/>
            <person name="Ross P.R."/>
            <person name="Hill C."/>
        </authorList>
    </citation>
    <scope>NUCLEOTIDE SEQUENCE [LARGE SCALE GENOMIC DNA]</scope>
    <source>
        <strain evidence="1 2">APC942/31-1</strain>
    </source>
</reference>
<protein>
    <submittedName>
        <fullName evidence="1">Uncharacterized protein</fullName>
    </submittedName>
</protein>
<dbReference type="AlphaFoldDB" id="A0A367FY73"/>
<accession>A0A367FY73</accession>